<evidence type="ECO:0000256" key="3">
    <source>
        <dbReference type="ARBA" id="ARBA00022741"/>
    </source>
</evidence>
<feature type="domain" description="Histidine kinase" evidence="9">
    <location>
        <begin position="524"/>
        <end position="741"/>
    </location>
</feature>
<keyword evidence="8" id="KW-1133">Transmembrane helix</keyword>
<feature type="transmembrane region" description="Helical" evidence="8">
    <location>
        <begin position="293"/>
        <end position="313"/>
    </location>
</feature>
<dbReference type="Proteomes" id="UP000290092">
    <property type="component" value="Unassembled WGS sequence"/>
</dbReference>
<keyword evidence="6" id="KW-0902">Two-component regulatory system</keyword>
<proteinExistence type="predicted"/>
<dbReference type="InterPro" id="IPR029151">
    <property type="entry name" value="Sensor-like_sf"/>
</dbReference>
<dbReference type="Gene3D" id="3.30.565.10">
    <property type="entry name" value="Histidine kinase-like ATPase, C-terminal domain"/>
    <property type="match status" value="1"/>
</dbReference>
<dbReference type="SUPFAM" id="SSF47384">
    <property type="entry name" value="Homodimeric domain of signal transducing histidine kinase"/>
    <property type="match status" value="1"/>
</dbReference>
<evidence type="ECO:0000256" key="7">
    <source>
        <dbReference type="SAM" id="Coils"/>
    </source>
</evidence>
<feature type="coiled-coil region" evidence="7">
    <location>
        <begin position="459"/>
        <end position="490"/>
    </location>
</feature>
<evidence type="ECO:0000256" key="6">
    <source>
        <dbReference type="ARBA" id="ARBA00023012"/>
    </source>
</evidence>
<dbReference type="AlphaFoldDB" id="A0AAX2AGC2"/>
<evidence type="ECO:0000256" key="1">
    <source>
        <dbReference type="ARBA" id="ARBA00022553"/>
    </source>
</evidence>
<dbReference type="InterPro" id="IPR036097">
    <property type="entry name" value="HisK_dim/P_sf"/>
</dbReference>
<protein>
    <recommendedName>
        <fullName evidence="9">Histidine kinase domain-containing protein</fullName>
    </recommendedName>
</protein>
<dbReference type="InterPro" id="IPR003594">
    <property type="entry name" value="HATPase_dom"/>
</dbReference>
<name>A0AAX2AGC2_9BACT</name>
<dbReference type="SUPFAM" id="SSF55874">
    <property type="entry name" value="ATPase domain of HSP90 chaperone/DNA topoisomerase II/histidine kinase"/>
    <property type="match status" value="1"/>
</dbReference>
<dbReference type="Gene3D" id="3.30.450.20">
    <property type="entry name" value="PAS domain"/>
    <property type="match status" value="1"/>
</dbReference>
<keyword evidence="8" id="KW-0472">Membrane</keyword>
<accession>A0AAX2AGC2</accession>
<evidence type="ECO:0000259" key="9">
    <source>
        <dbReference type="PROSITE" id="PS50109"/>
    </source>
</evidence>
<organism evidence="10 11">
    <name type="scientific">Malaciobacter mytili LMG 24559</name>
    <dbReference type="NCBI Taxonomy" id="1032238"/>
    <lineage>
        <taxon>Bacteria</taxon>
        <taxon>Pseudomonadati</taxon>
        <taxon>Campylobacterota</taxon>
        <taxon>Epsilonproteobacteria</taxon>
        <taxon>Campylobacterales</taxon>
        <taxon>Arcobacteraceae</taxon>
        <taxon>Malaciobacter</taxon>
    </lineage>
</organism>
<gene>
    <name evidence="10" type="ORF">CP985_10985</name>
</gene>
<dbReference type="SMART" id="SM00387">
    <property type="entry name" value="HATPase_c"/>
    <property type="match status" value="1"/>
</dbReference>
<keyword evidence="7" id="KW-0175">Coiled coil</keyword>
<sequence>MIYKQNLYKFFTLFIILALSIIIITTLYIHNKEKNLLNSKYLNTSNNIHKFIKSLIEDKQNATLTIALSLAKDDRLYSYLKNKTYENLEYSKISLQMKEYTEFKNVWIQIIDKYGNSIYRSWSKEKNDNLLFRNDLSKMIKKQAITTSISVGKYDLSIKAKTPIFDTNGDFLGLLEVITHFNSISKKLKENKIEALIIANKKYKTRLQHSLTNTFIDDYYIANLDANKTLITYLKNNNILRYLNIKNYILENDYLINSYILKNNEDENLGSIVTFIKESDIDTEAIQAYKKQMIMLIIIALIILIFIFTFYVYNIDSKNISRLNVRLKKHILQLKIQENKKQSILDSQSNIIVITNGERIINANKQLLKFFKDTKTLSEFRRKYTCVCTAFVDMHTKDYIIDKDYNGKNWAQHVLSKPQKSFKVAMYNHKNNIKHFSLKVSKGEVDNFIIVTLTDITLEIKQKEELEFLNNNLELLVNKKTIELKKLNETLELRINEEIEKSKEKDRLLFQQAKITAIADTLKNIAHQWRQPLSTISTATSGIQIQKEMGILSDEDFDISCKTILNNTKKLSKTIDNFTNFFIEEKNHTIFSLVKAIQNSLKFLSATFEETNIKVDFTYDFDFEIDGYKVEFQQAIINILDNAIYALIEKKELKDRYIFIELNNKVLSIKDSANGIEQEHLSKVLEPYFTTKHQAFGIGLGLYMVQELLIKHMNFKIDVKNCTFIHNNKEYKGANIIIDFN</sequence>
<evidence type="ECO:0000256" key="2">
    <source>
        <dbReference type="ARBA" id="ARBA00022679"/>
    </source>
</evidence>
<dbReference type="SUPFAM" id="SSF103190">
    <property type="entry name" value="Sensory domain-like"/>
    <property type="match status" value="1"/>
</dbReference>
<comment type="caution">
    <text evidence="10">The sequence shown here is derived from an EMBL/GenBank/DDBJ whole genome shotgun (WGS) entry which is preliminary data.</text>
</comment>
<keyword evidence="11" id="KW-1185">Reference proteome</keyword>
<keyword evidence="2" id="KW-0808">Transferase</keyword>
<dbReference type="PROSITE" id="PS50109">
    <property type="entry name" value="HIS_KIN"/>
    <property type="match status" value="1"/>
</dbReference>
<dbReference type="Gene3D" id="1.10.287.130">
    <property type="match status" value="1"/>
</dbReference>
<keyword evidence="5" id="KW-0067">ATP-binding</keyword>
<evidence type="ECO:0000256" key="5">
    <source>
        <dbReference type="ARBA" id="ARBA00022840"/>
    </source>
</evidence>
<dbReference type="RefSeq" id="WP_114841322.1">
    <property type="nucleotide sequence ID" value="NZ_CP031219.1"/>
</dbReference>
<dbReference type="Pfam" id="PF02518">
    <property type="entry name" value="HATPase_c"/>
    <property type="match status" value="1"/>
</dbReference>
<dbReference type="InterPro" id="IPR005467">
    <property type="entry name" value="His_kinase_dom"/>
</dbReference>
<keyword evidence="4" id="KW-0418">Kinase</keyword>
<evidence type="ECO:0000256" key="4">
    <source>
        <dbReference type="ARBA" id="ARBA00022777"/>
    </source>
</evidence>
<dbReference type="PANTHER" id="PTHR43065:SF10">
    <property type="entry name" value="PEROXIDE STRESS-ACTIVATED HISTIDINE KINASE MAK3"/>
    <property type="match status" value="1"/>
</dbReference>
<reference evidence="10 11" key="1">
    <citation type="submission" date="2017-09" db="EMBL/GenBank/DDBJ databases">
        <title>Genomics of the genus Arcobacter.</title>
        <authorList>
            <person name="Perez-Cataluna A."/>
            <person name="Figueras M.J."/>
            <person name="Salas-Masso N."/>
        </authorList>
    </citation>
    <scope>NUCLEOTIDE SEQUENCE [LARGE SCALE GENOMIC DNA]</scope>
    <source>
        <strain evidence="10 11">CECT 7386</strain>
    </source>
</reference>
<evidence type="ECO:0000313" key="10">
    <source>
        <dbReference type="EMBL" id="RXK14953.1"/>
    </source>
</evidence>
<evidence type="ECO:0000256" key="8">
    <source>
        <dbReference type="SAM" id="Phobius"/>
    </source>
</evidence>
<keyword evidence="8" id="KW-0812">Transmembrane</keyword>
<keyword evidence="3" id="KW-0547">Nucleotide-binding</keyword>
<dbReference type="PANTHER" id="PTHR43065">
    <property type="entry name" value="SENSOR HISTIDINE KINASE"/>
    <property type="match status" value="1"/>
</dbReference>
<keyword evidence="1" id="KW-0597">Phosphoprotein</keyword>
<dbReference type="GO" id="GO:0005524">
    <property type="term" value="F:ATP binding"/>
    <property type="evidence" value="ECO:0007669"/>
    <property type="project" value="UniProtKB-KW"/>
</dbReference>
<dbReference type="InterPro" id="IPR036890">
    <property type="entry name" value="HATPase_C_sf"/>
</dbReference>
<dbReference type="GO" id="GO:0000155">
    <property type="term" value="F:phosphorelay sensor kinase activity"/>
    <property type="evidence" value="ECO:0007669"/>
    <property type="project" value="InterPro"/>
</dbReference>
<dbReference type="KEGG" id="amyt:AMYT_0859"/>
<feature type="transmembrane region" description="Helical" evidence="8">
    <location>
        <begin position="6"/>
        <end position="29"/>
    </location>
</feature>
<evidence type="ECO:0000313" key="11">
    <source>
        <dbReference type="Proteomes" id="UP000290092"/>
    </source>
</evidence>
<dbReference type="EMBL" id="NXID01000047">
    <property type="protein sequence ID" value="RXK14953.1"/>
    <property type="molecule type" value="Genomic_DNA"/>
</dbReference>